<gene>
    <name evidence="1" type="ORF">IC230_05515</name>
</gene>
<dbReference type="AlphaFoldDB" id="A0A927AYZ2"/>
<sequence>MKPFFGLFLLVVISLSCSKEPAITTEMVDGGTLFDPSVYNPEKYLVSRAIPTPTAEQARKPVIIACHGYSATTFEWDEFRAWANGRTDFYLSQVLLNGHGRSYEDFKKSTWQDWQAAIVAEYEALTKAGYQNISLLSSSTSGALLLNLVASGYFANRMAPRNLLLVDPIIIPSDKSLSLVKALGPMLGYVEVDQPATEDKVYYHFRPQETLQQLQSLLTIVRKDLEKGITLPSNCNLKVYKSKKDPSADPVSAVLIYKGTTLPNGQPIDVELIDSELHVYTRLNLREDVTSKDRQNQTTTFTDIVSRVLR</sequence>
<proteinExistence type="predicted"/>
<dbReference type="SUPFAM" id="SSF53474">
    <property type="entry name" value="alpha/beta-Hydrolases"/>
    <property type="match status" value="1"/>
</dbReference>
<accession>A0A927AYZ2</accession>
<dbReference type="RefSeq" id="WP_191037987.1">
    <property type="nucleotide sequence ID" value="NZ_JACXAA010000002.1"/>
</dbReference>
<dbReference type="PROSITE" id="PS51257">
    <property type="entry name" value="PROKAR_LIPOPROTEIN"/>
    <property type="match status" value="1"/>
</dbReference>
<evidence type="ECO:0000313" key="2">
    <source>
        <dbReference type="Proteomes" id="UP000653797"/>
    </source>
</evidence>
<dbReference type="InterPro" id="IPR029058">
    <property type="entry name" value="AB_hydrolase_fold"/>
</dbReference>
<evidence type="ECO:0000313" key="1">
    <source>
        <dbReference type="EMBL" id="MBD2752340.1"/>
    </source>
</evidence>
<dbReference type="Proteomes" id="UP000653797">
    <property type="component" value="Unassembled WGS sequence"/>
</dbReference>
<organism evidence="1 2">
    <name type="scientific">Spirosoma validum</name>
    <dbReference type="NCBI Taxonomy" id="2771355"/>
    <lineage>
        <taxon>Bacteria</taxon>
        <taxon>Pseudomonadati</taxon>
        <taxon>Bacteroidota</taxon>
        <taxon>Cytophagia</taxon>
        <taxon>Cytophagales</taxon>
        <taxon>Cytophagaceae</taxon>
        <taxon>Spirosoma</taxon>
    </lineage>
</organism>
<protein>
    <submittedName>
        <fullName evidence="1">Esterase</fullName>
    </submittedName>
</protein>
<name>A0A927AYZ2_9BACT</name>
<comment type="caution">
    <text evidence="1">The sequence shown here is derived from an EMBL/GenBank/DDBJ whole genome shotgun (WGS) entry which is preliminary data.</text>
</comment>
<dbReference type="Gene3D" id="3.40.50.1820">
    <property type="entry name" value="alpha/beta hydrolase"/>
    <property type="match status" value="1"/>
</dbReference>
<dbReference type="EMBL" id="JACXAA010000002">
    <property type="protein sequence ID" value="MBD2752340.1"/>
    <property type="molecule type" value="Genomic_DNA"/>
</dbReference>
<keyword evidence="2" id="KW-1185">Reference proteome</keyword>
<reference evidence="1" key="1">
    <citation type="submission" date="2020-09" db="EMBL/GenBank/DDBJ databases">
        <authorList>
            <person name="Kim M.K."/>
        </authorList>
    </citation>
    <scope>NUCLEOTIDE SEQUENCE</scope>
    <source>
        <strain evidence="1">BT704</strain>
    </source>
</reference>